<organism evidence="1 2">
    <name type="scientific">Roseococcus suduntuyensis</name>
    <dbReference type="NCBI Taxonomy" id="455361"/>
    <lineage>
        <taxon>Bacteria</taxon>
        <taxon>Pseudomonadati</taxon>
        <taxon>Pseudomonadota</taxon>
        <taxon>Alphaproteobacteria</taxon>
        <taxon>Acetobacterales</taxon>
        <taxon>Roseomonadaceae</taxon>
        <taxon>Roseococcus</taxon>
    </lineage>
</organism>
<evidence type="ECO:0000313" key="1">
    <source>
        <dbReference type="EMBL" id="MBB3896751.1"/>
    </source>
</evidence>
<dbReference type="AlphaFoldDB" id="A0A840A687"/>
<dbReference type="RefSeq" id="WP_184381711.1">
    <property type="nucleotide sequence ID" value="NZ_JACIDJ010000001.1"/>
</dbReference>
<gene>
    <name evidence="1" type="ORF">GGQ83_000177</name>
</gene>
<comment type="caution">
    <text evidence="1">The sequence shown here is derived from an EMBL/GenBank/DDBJ whole genome shotgun (WGS) entry which is preliminary data.</text>
</comment>
<protein>
    <submittedName>
        <fullName evidence="1">Uncharacterized protein</fullName>
    </submittedName>
</protein>
<sequence length="222" mass="23742">MVFTALVMAPAQATEAPPAEEGARFEGLRLELLATARDIDLDMSRLEVVEVLRGAGFSIEVEADLPPDGLTRMLLAVPAEDDCLPRGAPFVCPNIRVNFLNDPQRGLRVVRIEAFQTIEGGATVAEVFAHVGAAMGPPLQTQSWPEMVRGGAVSVWRQRWQEGVGQGPLLEILATQERAGGSPLGISNPHERAVGVGYVRADPDVEGAFASVRRRLLSGRGG</sequence>
<accession>A0A840A687</accession>
<proteinExistence type="predicted"/>
<keyword evidence="2" id="KW-1185">Reference proteome</keyword>
<evidence type="ECO:0000313" key="2">
    <source>
        <dbReference type="Proteomes" id="UP000553193"/>
    </source>
</evidence>
<reference evidence="1 2" key="1">
    <citation type="submission" date="2020-08" db="EMBL/GenBank/DDBJ databases">
        <title>Genomic Encyclopedia of Type Strains, Phase IV (KMG-IV): sequencing the most valuable type-strain genomes for metagenomic binning, comparative biology and taxonomic classification.</title>
        <authorList>
            <person name="Goeker M."/>
        </authorList>
    </citation>
    <scope>NUCLEOTIDE SEQUENCE [LARGE SCALE GENOMIC DNA]</scope>
    <source>
        <strain evidence="1 2">DSM 19979</strain>
    </source>
</reference>
<name>A0A840A687_9PROT</name>
<dbReference type="Proteomes" id="UP000553193">
    <property type="component" value="Unassembled WGS sequence"/>
</dbReference>
<dbReference type="EMBL" id="JACIDJ010000001">
    <property type="protein sequence ID" value="MBB3896751.1"/>
    <property type="molecule type" value="Genomic_DNA"/>
</dbReference>